<evidence type="ECO:0000313" key="3">
    <source>
        <dbReference type="Proteomes" id="UP001241092"/>
    </source>
</evidence>
<dbReference type="SUPFAM" id="SSF50475">
    <property type="entry name" value="FMN-binding split barrel"/>
    <property type="match status" value="1"/>
</dbReference>
<dbReference type="PANTHER" id="PTHR42815">
    <property type="entry name" value="FAD-BINDING, PUTATIVE (AFU_ORTHOLOGUE AFUA_6G07600)-RELATED"/>
    <property type="match status" value="1"/>
</dbReference>
<feature type="domain" description="Pyridoxamine 5'-phosphate oxidase N-terminal" evidence="1">
    <location>
        <begin position="49"/>
        <end position="149"/>
    </location>
</feature>
<dbReference type="PANTHER" id="PTHR42815:SF2">
    <property type="entry name" value="FAD-BINDING, PUTATIVE (AFU_ORTHOLOGUE AFUA_6G07600)-RELATED"/>
    <property type="match status" value="1"/>
</dbReference>
<name>A0AAI8U0B7_MYCME</name>
<proteinExistence type="predicted"/>
<sequence>MTSPATPTRYGSIAFTPPVAKRQEAAGSIYTYGRFRADGEDTGPAEGLDGRLRALIEAADSFFIATVTPDGWPYLQHRGGPPGFVQVLDNQTIAFAEYPGNQQFVTIGNLDADDRTALIFVDYPTRTRVKVFGRATVVERTDDPAFVDLVTDGTQARTDRAMVIRVEASDINCRRNITPKYGERAIQERIRLARAQLLEEITLLRQRNRELEMRLGGY</sequence>
<dbReference type="RefSeq" id="WP_286212042.1">
    <property type="nucleotide sequence ID" value="NZ_AP027452.1"/>
</dbReference>
<dbReference type="Gene3D" id="2.30.110.10">
    <property type="entry name" value="Electron Transport, Fmn-binding Protein, Chain A"/>
    <property type="match status" value="1"/>
</dbReference>
<dbReference type="AlphaFoldDB" id="A0AAI8U0B7"/>
<protein>
    <recommendedName>
        <fullName evidence="1">Pyridoxamine 5'-phosphate oxidase N-terminal domain-containing protein</fullName>
    </recommendedName>
</protein>
<dbReference type="EMBL" id="AP027452">
    <property type="protein sequence ID" value="BDY31877.1"/>
    <property type="molecule type" value="Genomic_DNA"/>
</dbReference>
<reference evidence="2" key="1">
    <citation type="submission" date="2023-03" db="EMBL/GenBank/DDBJ databases">
        <title>Draft genome sequence of a Mycolicibacterium mageritense strain H4_3_1 isolated from a hybrid biological-inorganic system reactor.</title>
        <authorList>
            <person name="Feng X."/>
            <person name="Kazama D."/>
            <person name="Sato K."/>
            <person name="Kobayashi H."/>
        </authorList>
    </citation>
    <scope>NUCLEOTIDE SEQUENCE</scope>
    <source>
        <strain evidence="2">H4_3_1</strain>
    </source>
</reference>
<evidence type="ECO:0000259" key="1">
    <source>
        <dbReference type="Pfam" id="PF01243"/>
    </source>
</evidence>
<accession>A0AAI8U0B7</accession>
<evidence type="ECO:0000313" key="2">
    <source>
        <dbReference type="EMBL" id="BDY31877.1"/>
    </source>
</evidence>
<dbReference type="Proteomes" id="UP001241092">
    <property type="component" value="Chromosome"/>
</dbReference>
<organism evidence="2 3">
    <name type="scientific">Mycolicibacterium mageritense</name>
    <name type="common">Mycobacterium mageritense</name>
    <dbReference type="NCBI Taxonomy" id="53462"/>
    <lineage>
        <taxon>Bacteria</taxon>
        <taxon>Bacillati</taxon>
        <taxon>Actinomycetota</taxon>
        <taxon>Actinomycetes</taxon>
        <taxon>Mycobacteriales</taxon>
        <taxon>Mycobacteriaceae</taxon>
        <taxon>Mycolicibacterium</taxon>
    </lineage>
</organism>
<dbReference type="InterPro" id="IPR011576">
    <property type="entry name" value="Pyridox_Oxase_N"/>
</dbReference>
<dbReference type="InterPro" id="IPR012349">
    <property type="entry name" value="Split_barrel_FMN-bd"/>
</dbReference>
<dbReference type="Pfam" id="PF01243">
    <property type="entry name" value="PNPOx_N"/>
    <property type="match status" value="1"/>
</dbReference>
<gene>
    <name evidence="2" type="ORF">hbim_05835</name>
</gene>